<evidence type="ECO:0000313" key="2">
    <source>
        <dbReference type="Proteomes" id="UP000007519"/>
    </source>
</evidence>
<gene>
    <name evidence="1" type="ordered locus">SGRA_0640</name>
</gene>
<accession>H6L0E9</accession>
<reference evidence="1 2" key="1">
    <citation type="journal article" date="2012" name="Stand. Genomic Sci.">
        <title>Complete genome sequencing and analysis of Saprospira grandis str. Lewin, a predatory marine bacterium.</title>
        <authorList>
            <person name="Saw J.H."/>
            <person name="Yuryev A."/>
            <person name="Kanbe M."/>
            <person name="Hou S."/>
            <person name="Young A.G."/>
            <person name="Aizawa S."/>
            <person name="Alam M."/>
        </authorList>
    </citation>
    <scope>NUCLEOTIDE SEQUENCE [LARGE SCALE GENOMIC DNA]</scope>
    <source>
        <strain evidence="1 2">Lewin</strain>
    </source>
</reference>
<protein>
    <submittedName>
        <fullName evidence="1">Uncharacterized protein</fullName>
    </submittedName>
</protein>
<name>H6L0E9_SAPGL</name>
<proteinExistence type="predicted"/>
<sequence length="44" mass="4844">MDLFLLGPAAFGGRAVHWLAVRSAHRFFASLKSSVWPTASSYHP</sequence>
<organism evidence="1 2">
    <name type="scientific">Saprospira grandis (strain Lewin)</name>
    <dbReference type="NCBI Taxonomy" id="984262"/>
    <lineage>
        <taxon>Bacteria</taxon>
        <taxon>Pseudomonadati</taxon>
        <taxon>Bacteroidota</taxon>
        <taxon>Saprospiria</taxon>
        <taxon>Saprospirales</taxon>
        <taxon>Saprospiraceae</taxon>
        <taxon>Saprospira</taxon>
    </lineage>
</organism>
<dbReference type="Proteomes" id="UP000007519">
    <property type="component" value="Chromosome"/>
</dbReference>
<dbReference type="EMBL" id="CP002831">
    <property type="protein sequence ID" value="AFC23379.1"/>
    <property type="molecule type" value="Genomic_DNA"/>
</dbReference>
<dbReference type="KEGG" id="sgn:SGRA_0640"/>
<dbReference type="HOGENOM" id="CLU_3221868_0_0_10"/>
<dbReference type="STRING" id="984262.SGRA_0640"/>
<keyword evidence="2" id="KW-1185">Reference proteome</keyword>
<evidence type="ECO:0000313" key="1">
    <source>
        <dbReference type="EMBL" id="AFC23379.1"/>
    </source>
</evidence>
<dbReference type="AlphaFoldDB" id="H6L0E9"/>